<proteinExistence type="inferred from homology"/>
<dbReference type="OrthoDB" id="9814657at2"/>
<sequence>MNNTHISQTKSNQALYTLRWIVGAVAMITLLSITACNDEEKITDHSDEEEKHEEGLHLSNQQVEALQLTIDTVSTRAMARLVEVNGVLEVPPQNEAAVTAYIGANVVEINVIEGDKIQKGQALAHLSHPQLIKIQSDYSQSWHEMDYLQKEYNRQNTLYEEEVGSGRDMQKTAAELASLGASISGQESQLRLLGLDPTSIRKGVITDRIPVKSPISGYIKEVHIKTGQYVGPEYEMFEVVNIHHIHADMMVFEKDVSKVKVGQKVRFSVETLPGEELMAEVYSVGKSFESKPKAVHIHAEIENKKGLLIPGMYVRGQVITDKTKQPAVPEEAIAKEGDRNYLFSVKKQGEEWLFEKTEIVLDNQNDGWVSVKFMSPEDANKKYVMNKAYYLVAETKKGEGGHHH</sequence>
<evidence type="ECO:0000259" key="3">
    <source>
        <dbReference type="Pfam" id="PF25954"/>
    </source>
</evidence>
<dbReference type="GO" id="GO:0016020">
    <property type="term" value="C:membrane"/>
    <property type="evidence" value="ECO:0007669"/>
    <property type="project" value="InterPro"/>
</dbReference>
<evidence type="ECO:0000256" key="2">
    <source>
        <dbReference type="ARBA" id="ARBA00022448"/>
    </source>
</evidence>
<dbReference type="KEGG" id="echi:FKX85_15275"/>
<evidence type="ECO:0000313" key="6">
    <source>
        <dbReference type="Proteomes" id="UP000316614"/>
    </source>
</evidence>
<dbReference type="PANTHER" id="PTHR30097:SF4">
    <property type="entry name" value="SLR6042 PROTEIN"/>
    <property type="match status" value="1"/>
</dbReference>
<evidence type="ECO:0000313" key="5">
    <source>
        <dbReference type="EMBL" id="QDH80324.1"/>
    </source>
</evidence>
<dbReference type="InterPro" id="IPR051909">
    <property type="entry name" value="MFP_Cation_Efflux"/>
</dbReference>
<dbReference type="Proteomes" id="UP000316614">
    <property type="component" value="Chromosome"/>
</dbReference>
<feature type="domain" description="CusB-like beta-barrel" evidence="3">
    <location>
        <begin position="249"/>
        <end position="318"/>
    </location>
</feature>
<dbReference type="FunFam" id="2.40.30.170:FF:000010">
    <property type="entry name" value="Efflux RND transporter periplasmic adaptor subunit"/>
    <property type="match status" value="1"/>
</dbReference>
<dbReference type="NCBIfam" id="TIGR01730">
    <property type="entry name" value="RND_mfp"/>
    <property type="match status" value="1"/>
</dbReference>
<dbReference type="PANTHER" id="PTHR30097">
    <property type="entry name" value="CATION EFFLUX SYSTEM PROTEIN CUSB"/>
    <property type="match status" value="1"/>
</dbReference>
<protein>
    <submittedName>
        <fullName evidence="5">Efflux RND transporter periplasmic adaptor subunit</fullName>
    </submittedName>
</protein>
<dbReference type="GO" id="GO:0015679">
    <property type="term" value="P:plasma membrane copper ion transport"/>
    <property type="evidence" value="ECO:0007669"/>
    <property type="project" value="TreeGrafter"/>
</dbReference>
<dbReference type="EMBL" id="CP041253">
    <property type="protein sequence ID" value="QDH80324.1"/>
    <property type="molecule type" value="Genomic_DNA"/>
</dbReference>
<dbReference type="Gene3D" id="2.40.420.20">
    <property type="match status" value="1"/>
</dbReference>
<evidence type="ECO:0000259" key="4">
    <source>
        <dbReference type="Pfam" id="PF25973"/>
    </source>
</evidence>
<dbReference type="InterPro" id="IPR006143">
    <property type="entry name" value="RND_pump_MFP"/>
</dbReference>
<dbReference type="RefSeq" id="WP_141615558.1">
    <property type="nucleotide sequence ID" value="NZ_CP041253.1"/>
</dbReference>
<dbReference type="GO" id="GO:0022857">
    <property type="term" value="F:transmembrane transporter activity"/>
    <property type="evidence" value="ECO:0007669"/>
    <property type="project" value="InterPro"/>
</dbReference>
<dbReference type="InterPro" id="IPR058647">
    <property type="entry name" value="BSH_CzcB-like"/>
</dbReference>
<dbReference type="GO" id="GO:0060003">
    <property type="term" value="P:copper ion export"/>
    <property type="evidence" value="ECO:0007669"/>
    <property type="project" value="TreeGrafter"/>
</dbReference>
<reference evidence="5 6" key="1">
    <citation type="submission" date="2019-06" db="EMBL/GenBank/DDBJ databases">
        <title>Echinicola alkalisoli sp. nov. isolated from saline soil.</title>
        <authorList>
            <person name="Sun J.-Q."/>
            <person name="Xu L."/>
        </authorList>
    </citation>
    <scope>NUCLEOTIDE SEQUENCE [LARGE SCALE GENOMIC DNA]</scope>
    <source>
        <strain evidence="5 6">LN3S3</strain>
    </source>
</reference>
<evidence type="ECO:0000256" key="1">
    <source>
        <dbReference type="ARBA" id="ARBA00009477"/>
    </source>
</evidence>
<gene>
    <name evidence="5" type="ORF">FKX85_15275</name>
</gene>
<dbReference type="Pfam" id="PF25973">
    <property type="entry name" value="BSH_CzcB"/>
    <property type="match status" value="1"/>
</dbReference>
<dbReference type="Gene3D" id="2.40.50.100">
    <property type="match status" value="1"/>
</dbReference>
<accession>A0A514CKW6</accession>
<keyword evidence="2" id="KW-0813">Transport</keyword>
<dbReference type="SUPFAM" id="SSF111369">
    <property type="entry name" value="HlyD-like secretion proteins"/>
    <property type="match status" value="1"/>
</dbReference>
<keyword evidence="6" id="KW-1185">Reference proteome</keyword>
<dbReference type="Pfam" id="PF25954">
    <property type="entry name" value="Beta-barrel_RND_2"/>
    <property type="match status" value="1"/>
</dbReference>
<dbReference type="AlphaFoldDB" id="A0A514CKW6"/>
<feature type="domain" description="CzcB-like barrel-sandwich hybrid" evidence="4">
    <location>
        <begin position="96"/>
        <end position="240"/>
    </location>
</feature>
<dbReference type="GO" id="GO:0030313">
    <property type="term" value="C:cell envelope"/>
    <property type="evidence" value="ECO:0007669"/>
    <property type="project" value="TreeGrafter"/>
</dbReference>
<organism evidence="5 6">
    <name type="scientific">Echinicola soli</name>
    <dbReference type="NCBI Taxonomy" id="2591634"/>
    <lineage>
        <taxon>Bacteria</taxon>
        <taxon>Pseudomonadati</taxon>
        <taxon>Bacteroidota</taxon>
        <taxon>Cytophagia</taxon>
        <taxon>Cytophagales</taxon>
        <taxon>Cyclobacteriaceae</taxon>
        <taxon>Echinicola</taxon>
    </lineage>
</organism>
<name>A0A514CKW6_9BACT</name>
<comment type="similarity">
    <text evidence="1">Belongs to the membrane fusion protein (MFP) (TC 8.A.1) family.</text>
</comment>
<dbReference type="Gene3D" id="2.40.30.170">
    <property type="match status" value="1"/>
</dbReference>
<dbReference type="InterPro" id="IPR058792">
    <property type="entry name" value="Beta-barrel_RND_2"/>
</dbReference>